<gene>
    <name evidence="15" type="primary">SEC13_1</name>
    <name evidence="15" type="ORF">OS493_030810</name>
</gene>
<dbReference type="GO" id="GO:0051028">
    <property type="term" value="P:mRNA transport"/>
    <property type="evidence" value="ECO:0007669"/>
    <property type="project" value="UniProtKB-KW"/>
</dbReference>
<keyword evidence="7" id="KW-0677">Repeat</keyword>
<keyword evidence="13" id="KW-0539">Nucleus</keyword>
<reference evidence="15" key="1">
    <citation type="submission" date="2023-01" db="EMBL/GenBank/DDBJ databases">
        <title>Genome assembly of the deep-sea coral Lophelia pertusa.</title>
        <authorList>
            <person name="Herrera S."/>
            <person name="Cordes E."/>
        </authorList>
    </citation>
    <scope>NUCLEOTIDE SEQUENCE</scope>
    <source>
        <strain evidence="15">USNM1676648</strain>
        <tissue evidence="15">Polyp</tissue>
    </source>
</reference>
<evidence type="ECO:0000256" key="12">
    <source>
        <dbReference type="ARBA" id="ARBA00023228"/>
    </source>
</evidence>
<protein>
    <recommendedName>
        <fullName evidence="4">Protein SEC13 homolog</fullName>
    </recommendedName>
</protein>
<dbReference type="GO" id="GO:0030127">
    <property type="term" value="C:COPII vesicle coat"/>
    <property type="evidence" value="ECO:0007669"/>
    <property type="project" value="TreeGrafter"/>
</dbReference>
<evidence type="ECO:0000256" key="7">
    <source>
        <dbReference type="ARBA" id="ARBA00022737"/>
    </source>
</evidence>
<organism evidence="15 16">
    <name type="scientific">Desmophyllum pertusum</name>
    <dbReference type="NCBI Taxonomy" id="174260"/>
    <lineage>
        <taxon>Eukaryota</taxon>
        <taxon>Metazoa</taxon>
        <taxon>Cnidaria</taxon>
        <taxon>Anthozoa</taxon>
        <taxon>Hexacorallia</taxon>
        <taxon>Scleractinia</taxon>
        <taxon>Caryophylliina</taxon>
        <taxon>Caryophylliidae</taxon>
        <taxon>Desmophyllum</taxon>
    </lineage>
</organism>
<dbReference type="Pfam" id="PF00400">
    <property type="entry name" value="WD40"/>
    <property type="match status" value="1"/>
</dbReference>
<dbReference type="InterPro" id="IPR001680">
    <property type="entry name" value="WD40_rpt"/>
</dbReference>
<evidence type="ECO:0000256" key="8">
    <source>
        <dbReference type="ARBA" id="ARBA00022816"/>
    </source>
</evidence>
<comment type="similarity">
    <text evidence="3">Belongs to the WD repeat SEC13 family.</text>
</comment>
<keyword evidence="5" id="KW-0813">Transport</keyword>
<dbReference type="AlphaFoldDB" id="A0A9W9YJS5"/>
<keyword evidence="14" id="KW-0732">Signal</keyword>
<accession>A0A9W9YJS5</accession>
<keyword evidence="11" id="KW-0906">Nuclear pore complex</keyword>
<name>A0A9W9YJS5_9CNID</name>
<evidence type="ECO:0000256" key="11">
    <source>
        <dbReference type="ARBA" id="ARBA00023132"/>
    </source>
</evidence>
<dbReference type="Proteomes" id="UP001163046">
    <property type="component" value="Unassembled WGS sequence"/>
</dbReference>
<dbReference type="GO" id="GO:0005198">
    <property type="term" value="F:structural molecule activity"/>
    <property type="evidence" value="ECO:0007669"/>
    <property type="project" value="InterPro"/>
</dbReference>
<dbReference type="GO" id="GO:0031080">
    <property type="term" value="C:nuclear pore outer ring"/>
    <property type="evidence" value="ECO:0007669"/>
    <property type="project" value="TreeGrafter"/>
</dbReference>
<dbReference type="OrthoDB" id="364224at2759"/>
<dbReference type="SUPFAM" id="SSF50978">
    <property type="entry name" value="WD40 repeat-like"/>
    <property type="match status" value="1"/>
</dbReference>
<keyword evidence="10" id="KW-0811">Translocation</keyword>
<dbReference type="GO" id="GO:0005764">
    <property type="term" value="C:lysosome"/>
    <property type="evidence" value="ECO:0007669"/>
    <property type="project" value="UniProtKB-SubCell"/>
</dbReference>
<comment type="subcellular location">
    <subcellularLocation>
        <location evidence="1">Lysosome</location>
    </subcellularLocation>
    <subcellularLocation>
        <location evidence="2">Nucleus</location>
        <location evidence="2">Nuclear pore complex</location>
    </subcellularLocation>
</comment>
<feature type="chain" id="PRO_5040860670" description="Protein SEC13 homolog" evidence="14">
    <location>
        <begin position="21"/>
        <end position="169"/>
    </location>
</feature>
<dbReference type="GO" id="GO:0032008">
    <property type="term" value="P:positive regulation of TOR signaling"/>
    <property type="evidence" value="ECO:0007669"/>
    <property type="project" value="TreeGrafter"/>
</dbReference>
<evidence type="ECO:0000256" key="4">
    <source>
        <dbReference type="ARBA" id="ARBA00019195"/>
    </source>
</evidence>
<evidence type="ECO:0000256" key="5">
    <source>
        <dbReference type="ARBA" id="ARBA00022448"/>
    </source>
</evidence>
<evidence type="ECO:0000256" key="2">
    <source>
        <dbReference type="ARBA" id="ARBA00004567"/>
    </source>
</evidence>
<evidence type="ECO:0000256" key="9">
    <source>
        <dbReference type="ARBA" id="ARBA00022927"/>
    </source>
</evidence>
<evidence type="ECO:0000256" key="3">
    <source>
        <dbReference type="ARBA" id="ARBA00010102"/>
    </source>
</evidence>
<keyword evidence="6" id="KW-0853">WD repeat</keyword>
<evidence type="ECO:0000256" key="14">
    <source>
        <dbReference type="SAM" id="SignalP"/>
    </source>
</evidence>
<keyword evidence="9" id="KW-0653">Protein transport</keyword>
<dbReference type="SMART" id="SM00320">
    <property type="entry name" value="WD40"/>
    <property type="match status" value="2"/>
</dbReference>
<dbReference type="Gene3D" id="2.130.10.10">
    <property type="entry name" value="YVTN repeat-like/Quinoprotein amine dehydrogenase"/>
    <property type="match status" value="1"/>
</dbReference>
<dbReference type="GO" id="GO:0090114">
    <property type="term" value="P:COPII-coated vesicle budding"/>
    <property type="evidence" value="ECO:0007669"/>
    <property type="project" value="TreeGrafter"/>
</dbReference>
<feature type="signal peptide" evidence="14">
    <location>
        <begin position="1"/>
        <end position="20"/>
    </location>
</feature>
<dbReference type="GO" id="GO:0006606">
    <property type="term" value="P:protein import into nucleus"/>
    <property type="evidence" value="ECO:0007669"/>
    <property type="project" value="TreeGrafter"/>
</dbReference>
<dbReference type="EMBL" id="MU827335">
    <property type="protein sequence ID" value="KAJ7353967.1"/>
    <property type="molecule type" value="Genomic_DNA"/>
</dbReference>
<evidence type="ECO:0000256" key="13">
    <source>
        <dbReference type="ARBA" id="ARBA00023242"/>
    </source>
</evidence>
<evidence type="ECO:0000256" key="1">
    <source>
        <dbReference type="ARBA" id="ARBA00004371"/>
    </source>
</evidence>
<keyword evidence="8" id="KW-0509">mRNA transport</keyword>
<dbReference type="PANTHER" id="PTHR11024">
    <property type="entry name" value="NUCLEAR PORE COMPLEX PROTEIN SEC13 / SEH1 FAMILY MEMBER"/>
    <property type="match status" value="1"/>
</dbReference>
<evidence type="ECO:0000313" key="16">
    <source>
        <dbReference type="Proteomes" id="UP001163046"/>
    </source>
</evidence>
<evidence type="ECO:0000256" key="10">
    <source>
        <dbReference type="ARBA" id="ARBA00023010"/>
    </source>
</evidence>
<comment type="caution">
    <text evidence="15">The sequence shown here is derived from an EMBL/GenBank/DDBJ whole genome shotgun (WGS) entry which is preliminary data.</text>
</comment>
<dbReference type="InterPro" id="IPR037363">
    <property type="entry name" value="Sec13/Seh1_fam"/>
</dbReference>
<dbReference type="GO" id="GO:0032527">
    <property type="term" value="P:protein exit from endoplasmic reticulum"/>
    <property type="evidence" value="ECO:0007669"/>
    <property type="project" value="TreeGrafter"/>
</dbReference>
<proteinExistence type="inferred from homology"/>
<dbReference type="InterPro" id="IPR015943">
    <property type="entry name" value="WD40/YVTN_repeat-like_dom_sf"/>
</dbReference>
<keyword evidence="12" id="KW-0458">Lysosome</keyword>
<evidence type="ECO:0000256" key="6">
    <source>
        <dbReference type="ARBA" id="ARBA00022574"/>
    </source>
</evidence>
<dbReference type="InterPro" id="IPR036322">
    <property type="entry name" value="WD40_repeat_dom_sf"/>
</dbReference>
<dbReference type="PANTHER" id="PTHR11024:SF2">
    <property type="entry name" value="PROTEIN SEC13 HOMOLOG"/>
    <property type="match status" value="1"/>
</dbReference>
<keyword evidence="16" id="KW-1185">Reference proteome</keyword>
<sequence>MDGRNFKNFVIMILQIGCNAVSWAPSVSPGSLLEPGSKSGVLDKRFVTGGCDNLVKVWKETDGQWVEEEKLEAHSDWVRDVAWAPNVGLPVSTIATCSQECRVVIWTKNEVGGGTWTSNGFVKKFGDVLCGMAVELMEGSPWKDSGFVLSDVIQRFKVRSHNDVTVMST</sequence>
<evidence type="ECO:0000313" key="15">
    <source>
        <dbReference type="EMBL" id="KAJ7353967.1"/>
    </source>
</evidence>